<proteinExistence type="inferred from homology"/>
<evidence type="ECO:0000256" key="5">
    <source>
        <dbReference type="ARBA" id="ARBA00022679"/>
    </source>
</evidence>
<evidence type="ECO:0000256" key="10">
    <source>
        <dbReference type="ARBA" id="ARBA00023204"/>
    </source>
</evidence>
<evidence type="ECO:0000256" key="2">
    <source>
        <dbReference type="ARBA" id="ARBA00010769"/>
    </source>
</evidence>
<dbReference type="InterPro" id="IPR012993">
    <property type="entry name" value="UME"/>
</dbReference>
<dbReference type="EMBL" id="APAU02000031">
    <property type="protein sequence ID" value="EUB60418.1"/>
    <property type="molecule type" value="Genomic_DNA"/>
</dbReference>
<evidence type="ECO:0000259" key="13">
    <source>
        <dbReference type="PROSITE" id="PS50290"/>
    </source>
</evidence>
<reference evidence="16 17" key="1">
    <citation type="journal article" date="2013" name="Nat. Genet.">
        <title>The genome of the hydatid tapeworm Echinococcus granulosus.</title>
        <authorList>
            <person name="Zheng H."/>
            <person name="Zhang W."/>
            <person name="Zhang L."/>
            <person name="Zhang Z."/>
            <person name="Li J."/>
            <person name="Lu G."/>
            <person name="Zhu Y."/>
            <person name="Wang Y."/>
            <person name="Huang Y."/>
            <person name="Liu J."/>
            <person name="Kang H."/>
            <person name="Chen J."/>
            <person name="Wang L."/>
            <person name="Chen A."/>
            <person name="Yu S."/>
            <person name="Gao Z."/>
            <person name="Jin L."/>
            <person name="Gu W."/>
            <person name="Wang Z."/>
            <person name="Zhao L."/>
            <person name="Shi B."/>
            <person name="Wen H."/>
            <person name="Lin R."/>
            <person name="Jones M.K."/>
            <person name="Brejova B."/>
            <person name="Vinar T."/>
            <person name="Zhao G."/>
            <person name="McManus D.P."/>
            <person name="Chen Z."/>
            <person name="Zhou Y."/>
            <person name="Wang S."/>
        </authorList>
    </citation>
    <scope>NUCLEOTIDE SEQUENCE [LARGE SCALE GENOMIC DNA]</scope>
</reference>
<dbReference type="GO" id="GO:0000077">
    <property type="term" value="P:DNA damage checkpoint signaling"/>
    <property type="evidence" value="ECO:0007669"/>
    <property type="project" value="TreeGrafter"/>
</dbReference>
<feature type="domain" description="FAT" evidence="14">
    <location>
        <begin position="1735"/>
        <end position="2195"/>
    </location>
</feature>
<dbReference type="InterPro" id="IPR000403">
    <property type="entry name" value="PI3/4_kinase_cat_dom"/>
</dbReference>
<evidence type="ECO:0000256" key="3">
    <source>
        <dbReference type="ARBA" id="ARBA00012513"/>
    </source>
</evidence>
<sequence length="2689" mass="302407">MVIKSSSILQTKVRATVHSPSVKRVFQFLWRMEFSKSGTITLHFRHITLTSVDEAYNFIAVICHLTSQCLSRFLAMRPPLAERVLQMLIEVIELADLNGKLTCKSCLLNLPNRKLPHKRDLVMALMDFFCQDLVHNSELKNIQLELFKTLVLDKTILKAILHEDASDFDYEHHETFRRQAVKFFSTGFERIGMESVDSVLSEAGLMFLSGELIDWSRLSLIVSACIQCAEFGQQWRESASSLVDLVLPMLMKTFISTTLDVDSNFRDLIDRISLLITIFRVSLVHDFIIDLDERGLKKLWNFFKNISDLPEKNGFLLGISLQVVVLLLVFSKKKGFELPLNFLPKLLKKVAALGNLHWINDASMRDRNVWGSSIVLLIEMILSSVSTPGDVSEKVVKGIFELVKTAICLTWSPADDRNCARCSTYESSMSCFQPLGIATVLQIMNWGWVDDNAAQPPCAPLCKIQLASHVAQHITWDVCSSVDVTNFTEFVVGLVKKVDPLSVTLLSGVFTELCGRLLPEGPSRWAPLHRLLLDRLSIHGSENSCAYQETCLEVVGGIGRQLANGIKSLDPLTTSTSNEWDSSFGRMSSKKSSHKSCRDVELSILRVSCDNDETNPEFHYSNLMKDTLASICRLGFSNSHSHSLIGEAAVQISKLSSSLASTNLSILREAKRQIAQVLIEHLDPSVGQAFETLARIFQLEKLTVVRELTLPLFILLVVKGTQESHLRIKQLVEQSPGLTSTDNYITKVAQLCILPDVIVHIYTSLSEDQRTKALKFLESHLDISIEQVAQMNDVSRLLHQFVLNLYPHRTEARAGLAWLVSKAMNPLVKPLHGLLLQQHHSAHFRTEAALPDVSFESFGEYLQQHLCGILAFFDSRLLDDECPLEERRQYLLSLAIFMDLVGSQPVSRMRAKFIATLKLCLRYKVVEPKNVVQLWAIFLKTLERDSLIELLPDIVANLVSLYPIAPDYVKKALSSVFIKRRSNVLSSYFRGQLEESIKQLFFLPDLPGLKDFQPILKAICPWRDLCVPSEGYLDPLELQLPPPNDFVDLLAAWVGGLQHSSRSVRRYCLASLVPSSIGGRRHNGGLMELSRLVVRALRAHRPSAIASTTHEVAADGTSSSSIRNLLSKLITSLITGLTRDSDQDIRLLYAKWLGALGAIDPSRLTLTLRTIESSPTGSIQTAFNWGHSFTFDVIMELAKIYMRGASPKQMDSAALAIQELLRLFAVSGASSNTDTEVPQIKRLLLGPELWAKFSQSVQDLLTPLLSSKYVVEGFTDWASIQSPIFGQDSCQSYETWIRLWSGSLKTYVSNSMAHSLFQFCEPVIKSDVEFARYILDPIALQVVIDGSQMGTVKLRSEVLAVLETVADTKQAGRYADRFPADFLFYGDSKPTSISPPMTRKLWKPWYPLAVETVFSLLDYLSAWLRARSADYAVVVAAIAKTTDRRPNDTFKPNVEERALLTELHLAVTRMSEFFDSLPHSVQARASRRIGGLARTLRNWEFSFADDEVAHKAFYVSGFIDRLEAPAGPLISDMGKESLIGLLETLTALHDTDGLTGVLAQMQHTGIHPSSKSIATLTKHDSIRSSLVRALQLENEDQLEMACANYEHVLSTAQSNAQAWGLHVGLFRCQLPDPTCLQALIARTDALLASHPCGNADNMAWARQLNELRVEAAIRLGDWDKLDQVMALVSQIFTYGVPNKLYGALYPLLGSIRTSSDDVFKQFRNEESSELSWPVGLAKVLLSMKQGQDEVRRNRYLDNFMDELRLSQMTVLATSSLEGGSGYLRACEPLVNLSLLTEVESIIDLSNRLTKEVTAVSELGLPRCQKNSDLLVSNLLLWLDARVQQSKPTFHTLEPVLAMRHAALQLITSRLKATPPSSNSSLGDQLRAHQTRLLDSALGDSWLQRAKLARRAGQCMAAYTCVLNAECQGSAGALTERAKLLWQSGKREAALASLTEGLKALAYASVTSPFSPRNLAQSLAMPSPHSKPRVDRVLDTKFLLQALLLHAHYCEETSRFDFDTTRHLYSDICEAFPGCEKAHFRLAHYVDEARSQSGNQHDVLFKVALENYGQALACGSQFIFQSMPRFLSLWLDYGAEVAKMQQRQQQTSAASIGRRGTNQKSIESNMLNTFNEVQNLMRQSLSKIPAFQFYTAIGQILSRVCHEHPAVITMLIDLIVRIVLAHPQQTIWSVVSLHEASVSQRHERFQQICAAIRTQQKPLYKFISDFVGLCGHLRTISDLFLSSDRRDVKSFKISQVIRPFTRLLETWSPVNYAIKSYLILLQPLTTLSDLSNVLIPVHRQLVPSLLRPHASKEEIENHQPFGATSRFVCLVRLYDDVEILGSQTRPKKMRWLGSDGRRYIIVAKPNDDMRKDSRLMDMNSIINRFLMRNPQTCHRSLGIRTYGVIPLKEHGGLIEWVSNTQPFRNILTSLYAEIGRPFNWVTMNRYAPLLEDSLEVKREKFLKKLLPMYPLVFYRWFINVFPNPSEWYEARETYVRTCAVMSMVGYALGLGDRHTENILFDCTTGGLVHVDFSCVFNTGLTLPWPERVPFRLTRSLVHAMGPTGFEGTFRRCAEVTMHLLRREIDPLMAVFRPIYFDALVEKSSEPNAPAEAGHRGRKGGHELPSENKLTRSAIEKLKGMEDRLRGKITEHDDFSKLLPMSVEGQVDVLIKEATSVDRLCQMYKGWMPFL</sequence>
<dbReference type="OMA" id="FHTLEPV"/>
<evidence type="ECO:0000259" key="14">
    <source>
        <dbReference type="PROSITE" id="PS51189"/>
    </source>
</evidence>
<evidence type="ECO:0000256" key="8">
    <source>
        <dbReference type="ARBA" id="ARBA00022777"/>
    </source>
</evidence>
<dbReference type="InterPro" id="IPR011009">
    <property type="entry name" value="Kinase-like_dom_sf"/>
</dbReference>
<feature type="compositionally biased region" description="Basic and acidic residues" evidence="12">
    <location>
        <begin position="2618"/>
        <end position="2629"/>
    </location>
</feature>
<evidence type="ECO:0000256" key="9">
    <source>
        <dbReference type="ARBA" id="ARBA00022840"/>
    </source>
</evidence>
<dbReference type="SMART" id="SM00802">
    <property type="entry name" value="UME"/>
    <property type="match status" value="1"/>
</dbReference>
<dbReference type="CTD" id="36340515"/>
<evidence type="ECO:0000256" key="7">
    <source>
        <dbReference type="ARBA" id="ARBA00022763"/>
    </source>
</evidence>
<dbReference type="InterPro" id="IPR003152">
    <property type="entry name" value="FATC_dom"/>
</dbReference>
<keyword evidence="5" id="KW-0808">Transferase</keyword>
<dbReference type="GO" id="GO:0006281">
    <property type="term" value="P:DNA repair"/>
    <property type="evidence" value="ECO:0007669"/>
    <property type="project" value="UniProtKB-KW"/>
</dbReference>
<feature type="domain" description="FATC" evidence="15">
    <location>
        <begin position="2657"/>
        <end position="2689"/>
    </location>
</feature>
<dbReference type="InterPro" id="IPR057564">
    <property type="entry name" value="HEAT_ATR"/>
</dbReference>
<evidence type="ECO:0000256" key="1">
    <source>
        <dbReference type="ARBA" id="ARBA00004123"/>
    </source>
</evidence>
<dbReference type="GO" id="GO:0004674">
    <property type="term" value="F:protein serine/threonine kinase activity"/>
    <property type="evidence" value="ECO:0007669"/>
    <property type="project" value="UniProtKB-KW"/>
</dbReference>
<feature type="domain" description="PI3K/PI4K catalytic" evidence="13">
    <location>
        <begin position="2332"/>
        <end position="2647"/>
    </location>
</feature>
<dbReference type="PROSITE" id="PS50290">
    <property type="entry name" value="PI3_4_KINASE_3"/>
    <property type="match status" value="1"/>
</dbReference>
<dbReference type="GO" id="GO:0005524">
    <property type="term" value="F:ATP binding"/>
    <property type="evidence" value="ECO:0007669"/>
    <property type="project" value="UniProtKB-KW"/>
</dbReference>
<dbReference type="PANTHER" id="PTHR11139:SF69">
    <property type="entry name" value="SERINE_THREONINE-PROTEIN KINASE ATR"/>
    <property type="match status" value="1"/>
</dbReference>
<evidence type="ECO:0000256" key="11">
    <source>
        <dbReference type="ARBA" id="ARBA00023242"/>
    </source>
</evidence>
<dbReference type="KEGG" id="egl:EGR_04800"/>
<keyword evidence="11" id="KW-0539">Nucleus</keyword>
<dbReference type="SMART" id="SM01343">
    <property type="entry name" value="FATC"/>
    <property type="match status" value="1"/>
</dbReference>
<evidence type="ECO:0000313" key="17">
    <source>
        <dbReference type="Proteomes" id="UP000019149"/>
    </source>
</evidence>
<dbReference type="CDD" id="cd00892">
    <property type="entry name" value="PIKKc_ATR"/>
    <property type="match status" value="1"/>
</dbReference>
<dbReference type="InterPro" id="IPR050517">
    <property type="entry name" value="DDR_Repair_Kinase"/>
</dbReference>
<evidence type="ECO:0000313" key="16">
    <source>
        <dbReference type="EMBL" id="EUB60418.1"/>
    </source>
</evidence>
<evidence type="ECO:0000256" key="6">
    <source>
        <dbReference type="ARBA" id="ARBA00022741"/>
    </source>
</evidence>
<dbReference type="PROSITE" id="PS51190">
    <property type="entry name" value="FATC"/>
    <property type="match status" value="1"/>
</dbReference>
<keyword evidence="4" id="KW-0723">Serine/threonine-protein kinase</keyword>
<keyword evidence="17" id="KW-1185">Reference proteome</keyword>
<gene>
    <name evidence="16" type="ORF">EGR_04800</name>
</gene>
<dbReference type="Pfam" id="PF23593">
    <property type="entry name" value="HEAT_ATR"/>
    <property type="match status" value="1"/>
</dbReference>
<comment type="subcellular location">
    <subcellularLocation>
        <location evidence="1">Nucleus</location>
    </subcellularLocation>
</comment>
<dbReference type="RefSeq" id="XP_024351614.1">
    <property type="nucleotide sequence ID" value="XM_024494049.1"/>
</dbReference>
<dbReference type="GO" id="GO:0005634">
    <property type="term" value="C:nucleus"/>
    <property type="evidence" value="ECO:0007669"/>
    <property type="project" value="UniProtKB-SubCell"/>
</dbReference>
<dbReference type="Gene3D" id="3.30.1010.10">
    <property type="entry name" value="Phosphatidylinositol 3-kinase Catalytic Subunit, Chain A, domain 4"/>
    <property type="match status" value="1"/>
</dbReference>
<dbReference type="OrthoDB" id="381190at2759"/>
<dbReference type="Pfam" id="PF08064">
    <property type="entry name" value="UME"/>
    <property type="match status" value="1"/>
</dbReference>
<name>W6UH86_ECHGR</name>
<dbReference type="GO" id="GO:0000723">
    <property type="term" value="P:telomere maintenance"/>
    <property type="evidence" value="ECO:0007669"/>
    <property type="project" value="TreeGrafter"/>
</dbReference>
<dbReference type="InterPro" id="IPR016024">
    <property type="entry name" value="ARM-type_fold"/>
</dbReference>
<dbReference type="Pfam" id="PF00454">
    <property type="entry name" value="PI3_PI4_kinase"/>
    <property type="match status" value="1"/>
</dbReference>
<keyword evidence="8 16" id="KW-0418">Kinase</keyword>
<dbReference type="EC" id="2.7.11.1" evidence="3"/>
<evidence type="ECO:0000256" key="4">
    <source>
        <dbReference type="ARBA" id="ARBA00022527"/>
    </source>
</evidence>
<dbReference type="InterPro" id="IPR036940">
    <property type="entry name" value="PI3/4_kinase_cat_sf"/>
</dbReference>
<accession>W6UH86</accession>
<keyword evidence="9" id="KW-0067">ATP-binding</keyword>
<dbReference type="InterPro" id="IPR003151">
    <property type="entry name" value="PIK-rel_kinase_FAT"/>
</dbReference>
<feature type="region of interest" description="Disordered" evidence="12">
    <location>
        <begin position="2605"/>
        <end position="2629"/>
    </location>
</feature>
<dbReference type="SUPFAM" id="SSF48371">
    <property type="entry name" value="ARM repeat"/>
    <property type="match status" value="1"/>
</dbReference>
<dbReference type="PROSITE" id="PS51189">
    <property type="entry name" value="FAT"/>
    <property type="match status" value="1"/>
</dbReference>
<evidence type="ECO:0000259" key="15">
    <source>
        <dbReference type="PROSITE" id="PS51190"/>
    </source>
</evidence>
<evidence type="ECO:0000256" key="12">
    <source>
        <dbReference type="SAM" id="MobiDB-lite"/>
    </source>
</evidence>
<dbReference type="Pfam" id="PF02259">
    <property type="entry name" value="FAT"/>
    <property type="match status" value="1"/>
</dbReference>
<comment type="similarity">
    <text evidence="2">Belongs to the PI3/PI4-kinase family. ATM subfamily.</text>
</comment>
<protein>
    <recommendedName>
        <fullName evidence="3">non-specific serine/threonine protein kinase</fullName>
        <ecNumber evidence="3">2.7.11.1</ecNumber>
    </recommendedName>
</protein>
<keyword evidence="7" id="KW-0227">DNA damage</keyword>
<dbReference type="PANTHER" id="PTHR11139">
    <property type="entry name" value="ATAXIA TELANGIECTASIA MUTATED ATM -RELATED"/>
    <property type="match status" value="1"/>
</dbReference>
<dbReference type="Proteomes" id="UP000019149">
    <property type="component" value="Unassembled WGS sequence"/>
</dbReference>
<dbReference type="STRING" id="6210.W6UH86"/>
<dbReference type="Gene3D" id="1.10.1070.11">
    <property type="entry name" value="Phosphatidylinositol 3-/4-kinase, catalytic domain"/>
    <property type="match status" value="1"/>
</dbReference>
<dbReference type="InterPro" id="IPR014009">
    <property type="entry name" value="PIK_FAT"/>
</dbReference>
<dbReference type="Pfam" id="PF02260">
    <property type="entry name" value="FATC"/>
    <property type="match status" value="1"/>
</dbReference>
<keyword evidence="6" id="KW-0547">Nucleotide-binding</keyword>
<keyword evidence="10" id="KW-0234">DNA repair</keyword>
<organism evidence="16 17">
    <name type="scientific">Echinococcus granulosus</name>
    <name type="common">Hydatid tapeworm</name>
    <dbReference type="NCBI Taxonomy" id="6210"/>
    <lineage>
        <taxon>Eukaryota</taxon>
        <taxon>Metazoa</taxon>
        <taxon>Spiralia</taxon>
        <taxon>Lophotrochozoa</taxon>
        <taxon>Platyhelminthes</taxon>
        <taxon>Cestoda</taxon>
        <taxon>Eucestoda</taxon>
        <taxon>Cyclophyllidea</taxon>
        <taxon>Taeniidae</taxon>
        <taxon>Echinococcus</taxon>
        <taxon>Echinococcus granulosus group</taxon>
    </lineage>
</organism>
<dbReference type="SMART" id="SM00146">
    <property type="entry name" value="PI3Kc"/>
    <property type="match status" value="1"/>
</dbReference>
<comment type="caution">
    <text evidence="16">The sequence shown here is derived from an EMBL/GenBank/DDBJ whole genome shotgun (WGS) entry which is preliminary data.</text>
</comment>
<dbReference type="GO" id="GO:0005694">
    <property type="term" value="C:chromosome"/>
    <property type="evidence" value="ECO:0007669"/>
    <property type="project" value="TreeGrafter"/>
</dbReference>
<dbReference type="SUPFAM" id="SSF56112">
    <property type="entry name" value="Protein kinase-like (PK-like)"/>
    <property type="match status" value="1"/>
</dbReference>
<dbReference type="GeneID" id="36340515"/>